<protein>
    <submittedName>
        <fullName evidence="6">EFR1 family ferrodoxin</fullName>
    </submittedName>
</protein>
<evidence type="ECO:0000313" key="7">
    <source>
        <dbReference type="Proteomes" id="UP001205748"/>
    </source>
</evidence>
<dbReference type="Gene3D" id="3.30.70.20">
    <property type="match status" value="1"/>
</dbReference>
<gene>
    <name evidence="6" type="ORF">NSA47_11405</name>
</gene>
<keyword evidence="7" id="KW-1185">Reference proteome</keyword>
<dbReference type="AlphaFoldDB" id="A0AAE3L478"/>
<keyword evidence="2" id="KW-0408">Iron</keyword>
<dbReference type="RefSeq" id="WP_257532096.1">
    <property type="nucleotide sequence ID" value="NZ_JANKAS010000011.1"/>
</dbReference>
<comment type="caution">
    <text evidence="6">The sequence shown here is derived from an EMBL/GenBank/DDBJ whole genome shotgun (WGS) entry which is preliminary data.</text>
</comment>
<dbReference type="PROSITE" id="PS50902">
    <property type="entry name" value="FLAVODOXIN_LIKE"/>
    <property type="match status" value="1"/>
</dbReference>
<dbReference type="PROSITE" id="PS00198">
    <property type="entry name" value="4FE4S_FER_1"/>
    <property type="match status" value="1"/>
</dbReference>
<evidence type="ECO:0000256" key="1">
    <source>
        <dbReference type="ARBA" id="ARBA00022723"/>
    </source>
</evidence>
<name>A0AAE3L478_9FIRM</name>
<dbReference type="GO" id="GO:0046872">
    <property type="term" value="F:metal ion binding"/>
    <property type="evidence" value="ECO:0007669"/>
    <property type="project" value="UniProtKB-KW"/>
</dbReference>
<dbReference type="InterPro" id="IPR008254">
    <property type="entry name" value="Flavodoxin/NO_synth"/>
</dbReference>
<dbReference type="PROSITE" id="PS51379">
    <property type="entry name" value="4FE4S_FER_2"/>
    <property type="match status" value="2"/>
</dbReference>
<dbReference type="PANTHER" id="PTHR43122:SF1">
    <property type="entry name" value="IRON-SULFUR-BINDING PROTEIN"/>
    <property type="match status" value="1"/>
</dbReference>
<reference evidence="6" key="1">
    <citation type="submission" date="2022-07" db="EMBL/GenBank/DDBJ databases">
        <title>Enhanced cultured diversity of the mouse gut microbiota enables custom-made synthetic communities.</title>
        <authorList>
            <person name="Afrizal A."/>
        </authorList>
    </citation>
    <scope>NUCLEOTIDE SEQUENCE</scope>
    <source>
        <strain evidence="6">DSM 28593</strain>
    </source>
</reference>
<evidence type="ECO:0000256" key="2">
    <source>
        <dbReference type="ARBA" id="ARBA00023004"/>
    </source>
</evidence>
<dbReference type="Gene3D" id="3.40.50.360">
    <property type="match status" value="1"/>
</dbReference>
<keyword evidence="3" id="KW-0411">Iron-sulfur</keyword>
<accession>A0AAE3L478</accession>
<feature type="domain" description="4Fe-4S ferredoxin-type" evidence="5">
    <location>
        <begin position="190"/>
        <end position="220"/>
    </location>
</feature>
<dbReference type="PANTHER" id="PTHR43122">
    <property type="entry name" value="FERREDOXIN SUBUNIT OF PYRUVATE:FLAVODOXIN OXIDOREDUCTASE-RELATED"/>
    <property type="match status" value="1"/>
</dbReference>
<sequence>MKINVMYFSPTGTTKKVTDSLSKRICKKLNEETQVKYIDFTPPIIREKSIAFGKKELLIIGVPVYAGRVPNILLKYLNTLTGSDTIAIPLVVYGNRNYDDALLELKNILEANGFIPIAAAAFIGEHSFSDSLAKNRPDEKDLKIVEQFADQILERLYNLPNAKKISVSGQQPLRPYYKPTDINGNFFDFRKITPKTSSNCIDCKACVDLCPMGSINREDVSTLNGICIKCCACIKSCPTQAKYFDDSNYIKHKNELETNFSKRKEPELFF</sequence>
<dbReference type="GO" id="GO:0051536">
    <property type="term" value="F:iron-sulfur cluster binding"/>
    <property type="evidence" value="ECO:0007669"/>
    <property type="project" value="UniProtKB-KW"/>
</dbReference>
<feature type="domain" description="Flavodoxin-like" evidence="4">
    <location>
        <begin position="3"/>
        <end position="153"/>
    </location>
</feature>
<evidence type="ECO:0000259" key="4">
    <source>
        <dbReference type="PROSITE" id="PS50902"/>
    </source>
</evidence>
<proteinExistence type="predicted"/>
<dbReference type="InterPro" id="IPR017896">
    <property type="entry name" value="4Fe4S_Fe-S-bd"/>
</dbReference>
<dbReference type="Proteomes" id="UP001205748">
    <property type="component" value="Unassembled WGS sequence"/>
</dbReference>
<dbReference type="InterPro" id="IPR029039">
    <property type="entry name" value="Flavoprotein-like_sf"/>
</dbReference>
<dbReference type="GO" id="GO:0010181">
    <property type="term" value="F:FMN binding"/>
    <property type="evidence" value="ECO:0007669"/>
    <property type="project" value="InterPro"/>
</dbReference>
<dbReference type="EMBL" id="JANKAS010000011">
    <property type="protein sequence ID" value="MCR1899583.1"/>
    <property type="molecule type" value="Genomic_DNA"/>
</dbReference>
<feature type="domain" description="4Fe-4S ferredoxin-type" evidence="5">
    <location>
        <begin position="227"/>
        <end position="247"/>
    </location>
</feature>
<evidence type="ECO:0000313" key="6">
    <source>
        <dbReference type="EMBL" id="MCR1899583.1"/>
    </source>
</evidence>
<dbReference type="SUPFAM" id="SSF52218">
    <property type="entry name" value="Flavoproteins"/>
    <property type="match status" value="1"/>
</dbReference>
<evidence type="ECO:0000259" key="5">
    <source>
        <dbReference type="PROSITE" id="PS51379"/>
    </source>
</evidence>
<dbReference type="SUPFAM" id="SSF54862">
    <property type="entry name" value="4Fe-4S ferredoxins"/>
    <property type="match status" value="1"/>
</dbReference>
<keyword evidence="1" id="KW-0479">Metal-binding</keyword>
<evidence type="ECO:0000256" key="3">
    <source>
        <dbReference type="ARBA" id="ARBA00023014"/>
    </source>
</evidence>
<dbReference type="InterPro" id="IPR017900">
    <property type="entry name" value="4Fe4S_Fe_S_CS"/>
</dbReference>
<dbReference type="InterPro" id="IPR047964">
    <property type="entry name" value="EFR1-like"/>
</dbReference>
<dbReference type="NCBIfam" id="NF038196">
    <property type="entry name" value="ferrodoxin_EFR1"/>
    <property type="match status" value="1"/>
</dbReference>
<dbReference type="GO" id="GO:0016651">
    <property type="term" value="F:oxidoreductase activity, acting on NAD(P)H"/>
    <property type="evidence" value="ECO:0007669"/>
    <property type="project" value="UniProtKB-ARBA"/>
</dbReference>
<organism evidence="6 7">
    <name type="scientific">Irregularibacter muris</name>
    <dbReference type="NCBI Taxonomy" id="1796619"/>
    <lineage>
        <taxon>Bacteria</taxon>
        <taxon>Bacillati</taxon>
        <taxon>Bacillota</taxon>
        <taxon>Clostridia</taxon>
        <taxon>Eubacteriales</taxon>
        <taxon>Eubacteriaceae</taxon>
        <taxon>Irregularibacter</taxon>
    </lineage>
</organism>